<dbReference type="SUPFAM" id="SSF51905">
    <property type="entry name" value="FAD/NAD(P)-binding domain"/>
    <property type="match status" value="1"/>
</dbReference>
<accession>A0A6C0EU26</accession>
<dbReference type="PANTHER" id="PTHR43563:SF1">
    <property type="entry name" value="AMINE OXIDASE [FLAVIN-CONTAINING] B"/>
    <property type="match status" value="1"/>
</dbReference>
<proteinExistence type="predicted"/>
<dbReference type="Gene3D" id="3.50.50.60">
    <property type="entry name" value="FAD/NAD(P)-binding domain"/>
    <property type="match status" value="2"/>
</dbReference>
<evidence type="ECO:0008006" key="2">
    <source>
        <dbReference type="Google" id="ProtNLM"/>
    </source>
</evidence>
<dbReference type="Gene3D" id="3.90.660.10">
    <property type="match status" value="1"/>
</dbReference>
<dbReference type="GO" id="GO:0016491">
    <property type="term" value="F:oxidoreductase activity"/>
    <property type="evidence" value="ECO:0007669"/>
    <property type="project" value="UniProtKB-ARBA"/>
</dbReference>
<evidence type="ECO:0000313" key="1">
    <source>
        <dbReference type="EMBL" id="QHT32508.1"/>
    </source>
</evidence>
<protein>
    <recommendedName>
        <fullName evidence="2">Amine oxidase domain-containing protein</fullName>
    </recommendedName>
</protein>
<dbReference type="AlphaFoldDB" id="A0A6C0EU26"/>
<dbReference type="InterPro" id="IPR036188">
    <property type="entry name" value="FAD/NAD-bd_sf"/>
</dbReference>
<dbReference type="EMBL" id="MN738944">
    <property type="protein sequence ID" value="QHT32508.1"/>
    <property type="molecule type" value="Genomic_DNA"/>
</dbReference>
<organism evidence="1">
    <name type="scientific">viral metagenome</name>
    <dbReference type="NCBI Taxonomy" id="1070528"/>
    <lineage>
        <taxon>unclassified sequences</taxon>
        <taxon>metagenomes</taxon>
        <taxon>organismal metagenomes</taxon>
    </lineage>
</organism>
<dbReference type="InterPro" id="IPR050703">
    <property type="entry name" value="Flavin_MAO"/>
</dbReference>
<dbReference type="PANTHER" id="PTHR43563">
    <property type="entry name" value="AMINE OXIDASE"/>
    <property type="match status" value="1"/>
</dbReference>
<sequence>MYYDIIIIGSGISGLYAAYNIQKMSPSTSFIILEKYKKNWIGGRTSNDMFYGTQIVTGAGIGRKNKDKLLIQLLNELDLPYEEFPFTPYYSTQIDKIVDIKKVTQHLKTEYNKHKNQTRITFKEFAKPILGDTLYNDFLVSAGYTDYENEDAFDVIQNYGMDDNACCWKGLYINWKQLVTTLHKKIGIDKIKTSMNVASIKKTDENPCLFSVETDNGIVFESNKVIVATTIDSIKQIIPGASNKNSIYNEIKGQTFLRLYGKFSKKSSEIMKQYIKGYTIVPGPLQKIIPMDASKGVYMIAYSDNTNATLLKNYLENTPENREVICYFIEKALGLPDKSLELIAIKDYYWPIGTHYYTPLSNKYENREEFIHTAQHPENGILVVGEVVSDNQGWTNGALSSVKAVLNKKWIKTLC</sequence>
<reference evidence="1" key="1">
    <citation type="journal article" date="2020" name="Nature">
        <title>Giant virus diversity and host interactions through global metagenomics.</title>
        <authorList>
            <person name="Schulz F."/>
            <person name="Roux S."/>
            <person name="Paez-Espino D."/>
            <person name="Jungbluth S."/>
            <person name="Walsh D.A."/>
            <person name="Denef V.J."/>
            <person name="McMahon K.D."/>
            <person name="Konstantinidis K.T."/>
            <person name="Eloe-Fadrosh E.A."/>
            <person name="Kyrpides N.C."/>
            <person name="Woyke T."/>
        </authorList>
    </citation>
    <scope>NUCLEOTIDE SEQUENCE</scope>
    <source>
        <strain evidence="1">GVMAG-M-3300009161-30</strain>
    </source>
</reference>
<name>A0A6C0EU26_9ZZZZ</name>